<dbReference type="EMBL" id="JAENGP010000004">
    <property type="protein sequence ID" value="MBK1780563.1"/>
    <property type="molecule type" value="Genomic_DNA"/>
</dbReference>
<gene>
    <name evidence="1" type="ORF">JHL22_04975</name>
</gene>
<name>A0ABS1ECG0_9BURK</name>
<dbReference type="Proteomes" id="UP000635316">
    <property type="component" value="Unassembled WGS sequence"/>
</dbReference>
<dbReference type="InterPro" id="IPR038666">
    <property type="entry name" value="SSP1_head-tail_sf"/>
</dbReference>
<evidence type="ECO:0000313" key="1">
    <source>
        <dbReference type="EMBL" id="MBK1780563.1"/>
    </source>
</evidence>
<protein>
    <submittedName>
        <fullName evidence="1">Phage head closure protein</fullName>
    </submittedName>
</protein>
<keyword evidence="2" id="KW-1185">Reference proteome</keyword>
<dbReference type="Gene3D" id="2.40.10.270">
    <property type="entry name" value="Bacteriophage SPP1 head-tail adaptor protein"/>
    <property type="match status" value="1"/>
</dbReference>
<reference evidence="1 2" key="1">
    <citation type="submission" date="2020-12" db="EMBL/GenBank/DDBJ databases">
        <authorList>
            <person name="Lu T."/>
            <person name="Wang Q."/>
            <person name="Han X."/>
        </authorList>
    </citation>
    <scope>NUCLEOTIDE SEQUENCE [LARGE SCALE GENOMIC DNA]</scope>
    <source>
        <strain evidence="1 2">WQ 585</strain>
    </source>
</reference>
<organism evidence="1 2">
    <name type="scientific">Advenella mandrilli</name>
    <dbReference type="NCBI Taxonomy" id="2800330"/>
    <lineage>
        <taxon>Bacteria</taxon>
        <taxon>Pseudomonadati</taxon>
        <taxon>Pseudomonadota</taxon>
        <taxon>Betaproteobacteria</taxon>
        <taxon>Burkholderiales</taxon>
        <taxon>Alcaligenaceae</taxon>
    </lineage>
</organism>
<accession>A0ABS1ECG0</accession>
<sequence>MRAGRLNARIEIQEEVITDDGMGGGSKNWRTIYSCWAEWRHGSMNERLQAMQLQSSIMHRVFIYCHHKVTAKNSILYNGNRYQIRAVVDVNNRHERLELLVEEGVAA</sequence>
<proteinExistence type="predicted"/>
<evidence type="ECO:0000313" key="2">
    <source>
        <dbReference type="Proteomes" id="UP000635316"/>
    </source>
</evidence>
<dbReference type="Pfam" id="PF05521">
    <property type="entry name" value="Phage_HCP"/>
    <property type="match status" value="1"/>
</dbReference>
<comment type="caution">
    <text evidence="1">The sequence shown here is derived from an EMBL/GenBank/DDBJ whole genome shotgun (WGS) entry which is preliminary data.</text>
</comment>
<dbReference type="RefSeq" id="WP_200234565.1">
    <property type="nucleotide sequence ID" value="NZ_JAENGP010000004.1"/>
</dbReference>
<dbReference type="NCBIfam" id="TIGR01563">
    <property type="entry name" value="gp16_SPP1"/>
    <property type="match status" value="1"/>
</dbReference>
<dbReference type="InterPro" id="IPR008767">
    <property type="entry name" value="Phage_SPP1_head-tail_adaptor"/>
</dbReference>